<keyword evidence="4 5" id="KW-0472">Membrane</keyword>
<evidence type="ECO:0000256" key="3">
    <source>
        <dbReference type="ARBA" id="ARBA00022989"/>
    </source>
</evidence>
<dbReference type="InterPro" id="IPR020846">
    <property type="entry name" value="MFS_dom"/>
</dbReference>
<accession>A0A2J6QU15</accession>
<evidence type="ECO:0000256" key="4">
    <source>
        <dbReference type="ARBA" id="ARBA00023136"/>
    </source>
</evidence>
<evidence type="ECO:0000259" key="6">
    <source>
        <dbReference type="PROSITE" id="PS50850"/>
    </source>
</evidence>
<evidence type="ECO:0000313" key="7">
    <source>
        <dbReference type="EMBL" id="PMD29756.1"/>
    </source>
</evidence>
<dbReference type="PANTHER" id="PTHR23502:SF34">
    <property type="entry name" value="PROTEIN HOL1"/>
    <property type="match status" value="1"/>
</dbReference>
<dbReference type="Proteomes" id="UP000235786">
    <property type="component" value="Unassembled WGS sequence"/>
</dbReference>
<dbReference type="EMBL" id="KZ613971">
    <property type="protein sequence ID" value="PMD29756.1"/>
    <property type="molecule type" value="Genomic_DNA"/>
</dbReference>
<evidence type="ECO:0000256" key="5">
    <source>
        <dbReference type="SAM" id="Phobius"/>
    </source>
</evidence>
<keyword evidence="3 5" id="KW-1133">Transmembrane helix</keyword>
<feature type="transmembrane region" description="Helical" evidence="5">
    <location>
        <begin position="486"/>
        <end position="510"/>
    </location>
</feature>
<sequence>MPLYKLEELEHTHGTIQLVDDSGDTLQKKDGFVLCPQPKLNDPNDPLNWSTKKKIAALYSILLLSMLCNFCITGLGTGFAQLESDFGVGINKLSYLISATGLGEAMGCFLCAPLASKFGKRPVWLGCSVIFFTCNIWAAVAKSFASLLCARIFATWAAGTSEPLSFATINDLFFLHERGTQAGVQGMWLTFGSSMAPVVCGYLIQAAGWRWYHWLVTILAGVDVVLIFLFFPETQYPRNLHTSMDITHAIDDASFQSDEPEQEISKTVSTINSSPAYSKKKTFMQELKPWSPVDPDVNLVGAFIRPWVVWAFPSMIWGVLAFSLNVACVVVLLSLQPIYLAEIYHFKAGAQGLASLGAFVGVNLGALFCGHLNDLLSHRLAKRNQGVFEPEMRIPVIIFPTVIVPLGLILFGVGIKNEWHWIVPIIGAGMVNFGLPALPAIMSPYIMDSYYPLAMDCLILFNGFKNFVSFAVGFAVIPWIDRNGIVAVFCILVAMMFAVYVSFAFLYIFGKSLRKGDAQKKIFLF</sequence>
<dbReference type="PANTHER" id="PTHR23502">
    <property type="entry name" value="MAJOR FACILITATOR SUPERFAMILY"/>
    <property type="match status" value="1"/>
</dbReference>
<dbReference type="InterPro" id="IPR036259">
    <property type="entry name" value="MFS_trans_sf"/>
</dbReference>
<feature type="domain" description="Major facilitator superfamily (MFS) profile" evidence="6">
    <location>
        <begin position="57"/>
        <end position="525"/>
    </location>
</feature>
<dbReference type="InterPro" id="IPR011701">
    <property type="entry name" value="MFS"/>
</dbReference>
<dbReference type="GO" id="GO:0022857">
    <property type="term" value="F:transmembrane transporter activity"/>
    <property type="evidence" value="ECO:0007669"/>
    <property type="project" value="InterPro"/>
</dbReference>
<feature type="transmembrane region" description="Helical" evidence="5">
    <location>
        <begin position="421"/>
        <end position="446"/>
    </location>
</feature>
<feature type="transmembrane region" description="Helical" evidence="5">
    <location>
        <begin position="95"/>
        <end position="115"/>
    </location>
</feature>
<feature type="transmembrane region" description="Helical" evidence="5">
    <location>
        <begin position="56"/>
        <end position="75"/>
    </location>
</feature>
<reference evidence="7 8" key="1">
    <citation type="submission" date="2016-04" db="EMBL/GenBank/DDBJ databases">
        <title>A degradative enzymes factory behind the ericoid mycorrhizal symbiosis.</title>
        <authorList>
            <consortium name="DOE Joint Genome Institute"/>
            <person name="Martino E."/>
            <person name="Morin E."/>
            <person name="Grelet G."/>
            <person name="Kuo A."/>
            <person name="Kohler A."/>
            <person name="Daghino S."/>
            <person name="Barry K."/>
            <person name="Choi C."/>
            <person name="Cichocki N."/>
            <person name="Clum A."/>
            <person name="Copeland A."/>
            <person name="Hainaut M."/>
            <person name="Haridas S."/>
            <person name="Labutti K."/>
            <person name="Lindquist E."/>
            <person name="Lipzen A."/>
            <person name="Khouja H.-R."/>
            <person name="Murat C."/>
            <person name="Ohm R."/>
            <person name="Olson A."/>
            <person name="Spatafora J."/>
            <person name="Veneault-Fourrey C."/>
            <person name="Henrissat B."/>
            <person name="Grigoriev I."/>
            <person name="Martin F."/>
            <person name="Perotto S."/>
        </authorList>
    </citation>
    <scope>NUCLEOTIDE SEQUENCE [LARGE SCALE GENOMIC DNA]</scope>
    <source>
        <strain evidence="7 8">F</strain>
    </source>
</reference>
<protein>
    <submittedName>
        <fullName evidence="7">MFS general substrate transporter</fullName>
    </submittedName>
</protein>
<dbReference type="Gene3D" id="1.20.1250.20">
    <property type="entry name" value="MFS general substrate transporter like domains"/>
    <property type="match status" value="1"/>
</dbReference>
<evidence type="ECO:0000313" key="8">
    <source>
        <dbReference type="Proteomes" id="UP000235786"/>
    </source>
</evidence>
<feature type="transmembrane region" description="Helical" evidence="5">
    <location>
        <begin position="353"/>
        <end position="373"/>
    </location>
</feature>
<dbReference type="AlphaFoldDB" id="A0A2J6QU15"/>
<proteinExistence type="predicted"/>
<dbReference type="STRING" id="1149755.A0A2J6QU15"/>
<feature type="transmembrane region" description="Helical" evidence="5">
    <location>
        <begin position="307"/>
        <end position="333"/>
    </location>
</feature>
<feature type="transmembrane region" description="Helical" evidence="5">
    <location>
        <begin position="458"/>
        <end position="480"/>
    </location>
</feature>
<evidence type="ECO:0000256" key="2">
    <source>
        <dbReference type="ARBA" id="ARBA00022692"/>
    </source>
</evidence>
<evidence type="ECO:0000256" key="1">
    <source>
        <dbReference type="ARBA" id="ARBA00004141"/>
    </source>
</evidence>
<organism evidence="7 8">
    <name type="scientific">Hyaloscypha variabilis (strain UAMH 11265 / GT02V1 / F)</name>
    <name type="common">Meliniomyces variabilis</name>
    <dbReference type="NCBI Taxonomy" id="1149755"/>
    <lineage>
        <taxon>Eukaryota</taxon>
        <taxon>Fungi</taxon>
        <taxon>Dikarya</taxon>
        <taxon>Ascomycota</taxon>
        <taxon>Pezizomycotina</taxon>
        <taxon>Leotiomycetes</taxon>
        <taxon>Helotiales</taxon>
        <taxon>Hyaloscyphaceae</taxon>
        <taxon>Hyaloscypha</taxon>
        <taxon>Hyaloscypha variabilis</taxon>
    </lineage>
</organism>
<keyword evidence="2 5" id="KW-0812">Transmembrane</keyword>
<dbReference type="OrthoDB" id="5215911at2759"/>
<feature type="transmembrane region" description="Helical" evidence="5">
    <location>
        <begin position="394"/>
        <end position="415"/>
    </location>
</feature>
<dbReference type="PROSITE" id="PS50850">
    <property type="entry name" value="MFS"/>
    <property type="match status" value="1"/>
</dbReference>
<keyword evidence="8" id="KW-1185">Reference proteome</keyword>
<feature type="transmembrane region" description="Helical" evidence="5">
    <location>
        <begin position="187"/>
        <end position="205"/>
    </location>
</feature>
<feature type="transmembrane region" description="Helical" evidence="5">
    <location>
        <begin position="122"/>
        <end position="140"/>
    </location>
</feature>
<feature type="transmembrane region" description="Helical" evidence="5">
    <location>
        <begin position="211"/>
        <end position="231"/>
    </location>
</feature>
<dbReference type="SUPFAM" id="SSF103473">
    <property type="entry name" value="MFS general substrate transporter"/>
    <property type="match status" value="1"/>
</dbReference>
<name>A0A2J6QU15_HYAVF</name>
<dbReference type="Pfam" id="PF07690">
    <property type="entry name" value="MFS_1"/>
    <property type="match status" value="1"/>
</dbReference>
<gene>
    <name evidence="7" type="ORF">L207DRAFT_615223</name>
</gene>
<comment type="subcellular location">
    <subcellularLocation>
        <location evidence="1">Membrane</location>
        <topology evidence="1">Multi-pass membrane protein</topology>
    </subcellularLocation>
</comment>
<dbReference type="GO" id="GO:0005886">
    <property type="term" value="C:plasma membrane"/>
    <property type="evidence" value="ECO:0007669"/>
    <property type="project" value="TreeGrafter"/>
</dbReference>